<dbReference type="InterPro" id="IPR012710">
    <property type="entry name" value="Phosphonoacetate_hydro"/>
</dbReference>
<reference evidence="1 2" key="1">
    <citation type="submission" date="2013-09" db="EMBL/GenBank/DDBJ databases">
        <authorList>
            <consortium name="DOE Joint Genome Institute"/>
            <person name="Klenk H.-P."/>
            <person name="Huntemann M."/>
            <person name="Han J."/>
            <person name="Chen A."/>
            <person name="Kyrpides N."/>
            <person name="Mavromatis K."/>
            <person name="Markowitz V."/>
            <person name="Palaniappan K."/>
            <person name="Ivanova N."/>
            <person name="Schaumberg A."/>
            <person name="Pati A."/>
            <person name="Liolios K."/>
            <person name="Nordberg H.P."/>
            <person name="Cantor M.N."/>
            <person name="Hua S.X."/>
            <person name="Woyke T."/>
        </authorList>
    </citation>
    <scope>NUCLEOTIDE SEQUENCE [LARGE SCALE GENOMIC DNA]</scope>
    <source>
        <strain evidence="1 2">DSM 14336</strain>
        <plasmid evidence="2">2</plasmid>
    </source>
</reference>
<dbReference type="GO" id="GO:0047400">
    <property type="term" value="F:phosphonoacetate hydrolase activity"/>
    <property type="evidence" value="ECO:0007669"/>
    <property type="project" value="InterPro"/>
</dbReference>
<dbReference type="Proteomes" id="UP000018780">
    <property type="component" value="Plasmid unnamed2"/>
</dbReference>
<dbReference type="EMBL" id="CP006775">
    <property type="protein sequence ID" value="AHD03651.1"/>
    <property type="molecule type" value="Genomic_DNA"/>
</dbReference>
<keyword evidence="2" id="KW-1185">Reference proteome</keyword>
<evidence type="ECO:0000313" key="1">
    <source>
        <dbReference type="EMBL" id="AHD03651.1"/>
    </source>
</evidence>
<dbReference type="InterPro" id="IPR023116">
    <property type="entry name" value="Phosphonoacetate_hydro_insert"/>
</dbReference>
<organism evidence="1 2">
    <name type="scientific">Leisingera methylohalidivorans DSM 14336</name>
    <dbReference type="NCBI Taxonomy" id="999552"/>
    <lineage>
        <taxon>Bacteria</taxon>
        <taxon>Pseudomonadati</taxon>
        <taxon>Pseudomonadota</taxon>
        <taxon>Alphaproteobacteria</taxon>
        <taxon>Rhodobacterales</taxon>
        <taxon>Roseobacteraceae</taxon>
        <taxon>Leisingera</taxon>
    </lineage>
</organism>
<proteinExistence type="predicted"/>
<accession>V9VY37</accession>
<name>V9VY37_9RHOB</name>
<dbReference type="KEGG" id="lmd:METH_22745"/>
<evidence type="ECO:0000313" key="2">
    <source>
        <dbReference type="Proteomes" id="UP000018780"/>
    </source>
</evidence>
<dbReference type="NCBIfam" id="TIGR02335">
    <property type="entry name" value="hydr_PhnA"/>
    <property type="match status" value="1"/>
</dbReference>
<gene>
    <name evidence="1" type="ORF">METH_22745</name>
</gene>
<dbReference type="OrthoDB" id="3590172at2"/>
<dbReference type="Gene3D" id="3.40.720.10">
    <property type="entry name" value="Alkaline Phosphatase, subunit A"/>
    <property type="match status" value="1"/>
</dbReference>
<protein>
    <submittedName>
        <fullName evidence="1">Phosphonoacetate hydrolase</fullName>
    </submittedName>
</protein>
<dbReference type="HOGENOM" id="CLU_031297_0_0_5"/>
<keyword evidence="1" id="KW-0614">Plasmid</keyword>
<dbReference type="Gene3D" id="3.30.1360.110">
    <property type="entry name" value="Domain 2, Phosphonoacetate Hydrolase"/>
    <property type="match status" value="1"/>
</dbReference>
<dbReference type="PANTHER" id="PTHR10151:SF120">
    <property type="entry name" value="BIS(5'-ADENOSYL)-TRIPHOSPHATASE"/>
    <property type="match status" value="1"/>
</dbReference>
<dbReference type="Pfam" id="PF01663">
    <property type="entry name" value="Phosphodiest"/>
    <property type="match status" value="1"/>
</dbReference>
<dbReference type="CDD" id="cd16018">
    <property type="entry name" value="Enpp"/>
    <property type="match status" value="1"/>
</dbReference>
<keyword evidence="1" id="KW-0378">Hydrolase</keyword>
<dbReference type="InterPro" id="IPR002591">
    <property type="entry name" value="Phosphodiest/P_Trfase"/>
</dbReference>
<dbReference type="SUPFAM" id="SSF53649">
    <property type="entry name" value="Alkaline phosphatase-like"/>
    <property type="match status" value="1"/>
</dbReference>
<geneLocation type="plasmid" evidence="2">
    <name>2</name>
</geneLocation>
<dbReference type="PATRIC" id="fig|999552.6.peg.4495"/>
<dbReference type="PANTHER" id="PTHR10151">
    <property type="entry name" value="ECTONUCLEOTIDE PYROPHOSPHATASE/PHOSPHODIESTERASE"/>
    <property type="match status" value="1"/>
</dbReference>
<dbReference type="InterPro" id="IPR017850">
    <property type="entry name" value="Alkaline_phosphatase_core_sf"/>
</dbReference>
<dbReference type="RefSeq" id="WP_024092448.1">
    <property type="nucleotide sequence ID" value="NC_023136.1"/>
</dbReference>
<sequence>MTITSPVEANDRTYSTPSTCAIAICLDGCEPEYLDKAIADGLMPTLKRMKEQGTDRLAHSVIPSFTNPNNLSIATGRPPIVHGICGNYLFEPDTGEEVMMNDVRFLRAPTIFAKFYEAGARVAVVTAKDKLRALLGAGLKFEDDRAKCFSAEKSDSSTRAEHGQEKASKWLGMAQPEVYSAELSEFVFAAGVKLLEEWKPDVMYLTTTDYVQHKYAPDQAEAKAFYEMFDKYLGQLDALGAAIVVTADHGMKPKHDANGAPQVIYVQDLLDEWLGEAAARVILPITDPYVVHHGALGGFGTAYLPEGAGVADIIAKLAAQPEILEVMTRSEAVGRFELPADRIGDIVMISTENMTIGTSEHRHDLAALNEPLRSHGGLTEQEVPFICNRVLDLPSAPVLRNFDAFFFATKAAALEEATA</sequence>
<dbReference type="AlphaFoldDB" id="V9VY37"/>